<gene>
    <name evidence="7" type="ORF">g.27571</name>
</gene>
<protein>
    <recommendedName>
        <fullName evidence="6">Peptidase S1 domain-containing protein</fullName>
    </recommendedName>
</protein>
<dbReference type="InterPro" id="IPR001254">
    <property type="entry name" value="Trypsin_dom"/>
</dbReference>
<dbReference type="FunFam" id="2.40.10.10:FF:000028">
    <property type="entry name" value="Serine protease easter"/>
    <property type="match status" value="1"/>
</dbReference>
<dbReference type="InterPro" id="IPR009003">
    <property type="entry name" value="Peptidase_S1_PA"/>
</dbReference>
<accession>A0A1B6HRX2</accession>
<dbReference type="InterPro" id="IPR001314">
    <property type="entry name" value="Peptidase_S1A"/>
</dbReference>
<comment type="similarity">
    <text evidence="4">Belongs to the peptidase S1 family. CLIP subfamily.</text>
</comment>
<keyword evidence="5" id="KW-0378">Hydrolase</keyword>
<evidence type="ECO:0000256" key="5">
    <source>
        <dbReference type="RuleBase" id="RU363034"/>
    </source>
</evidence>
<evidence type="ECO:0000256" key="3">
    <source>
        <dbReference type="ARBA" id="ARBA00023180"/>
    </source>
</evidence>
<keyword evidence="1" id="KW-0732">Signal</keyword>
<dbReference type="AlphaFoldDB" id="A0A1B6HRX2"/>
<evidence type="ECO:0000256" key="1">
    <source>
        <dbReference type="ARBA" id="ARBA00022729"/>
    </source>
</evidence>
<dbReference type="InterPro" id="IPR018114">
    <property type="entry name" value="TRYPSIN_HIS"/>
</dbReference>
<evidence type="ECO:0000259" key="6">
    <source>
        <dbReference type="PROSITE" id="PS50240"/>
    </source>
</evidence>
<keyword evidence="5" id="KW-0720">Serine protease</keyword>
<proteinExistence type="inferred from homology"/>
<dbReference type="CDD" id="cd00190">
    <property type="entry name" value="Tryp_SPc"/>
    <property type="match status" value="1"/>
</dbReference>
<dbReference type="PROSITE" id="PS00135">
    <property type="entry name" value="TRYPSIN_SER"/>
    <property type="match status" value="1"/>
</dbReference>
<dbReference type="PROSITE" id="PS00134">
    <property type="entry name" value="TRYPSIN_HIS"/>
    <property type="match status" value="1"/>
</dbReference>
<sequence>MAALGFTRGQAKYPSWGCGGSLISDQYVLTAAHCLDPARTSGFTVTVVRLGDLDLYSADDNAYPIDVGVEKIVYHPEYNNVLKTNDIGLIKLDRKVEFTDLLKPICLPSPEFRNNMFVSAPAVVAGWGVDENQTASARLLEAELQVTDLAECRRNLTSVFSQVVIDKRVVCAYAPGKDSCQGDSGGPLMTFRRYRGKSRMYALGIVSYGNKCAETGFPGVYTRVSEYMPWIIDNMDL</sequence>
<name>A0A1B6HRX2_9HEMI</name>
<dbReference type="InterPro" id="IPR051487">
    <property type="entry name" value="Ser/Thr_Proteases_Immune/Dev"/>
</dbReference>
<dbReference type="GO" id="GO:0004252">
    <property type="term" value="F:serine-type endopeptidase activity"/>
    <property type="evidence" value="ECO:0007669"/>
    <property type="project" value="InterPro"/>
</dbReference>
<dbReference type="SMART" id="SM00020">
    <property type="entry name" value="Tryp_SPc"/>
    <property type="match status" value="1"/>
</dbReference>
<dbReference type="Pfam" id="PF00089">
    <property type="entry name" value="Trypsin"/>
    <property type="match status" value="1"/>
</dbReference>
<dbReference type="Gene3D" id="2.40.10.10">
    <property type="entry name" value="Trypsin-like serine proteases"/>
    <property type="match status" value="2"/>
</dbReference>
<dbReference type="EMBL" id="GECU01030273">
    <property type="protein sequence ID" value="JAS77433.1"/>
    <property type="molecule type" value="Transcribed_RNA"/>
</dbReference>
<dbReference type="PROSITE" id="PS50240">
    <property type="entry name" value="TRYPSIN_DOM"/>
    <property type="match status" value="1"/>
</dbReference>
<dbReference type="PRINTS" id="PR00722">
    <property type="entry name" value="CHYMOTRYPSIN"/>
</dbReference>
<evidence type="ECO:0000256" key="2">
    <source>
        <dbReference type="ARBA" id="ARBA00023157"/>
    </source>
</evidence>
<evidence type="ECO:0000313" key="7">
    <source>
        <dbReference type="EMBL" id="JAS77433.1"/>
    </source>
</evidence>
<organism evidence="7">
    <name type="scientific">Homalodisca liturata</name>
    <dbReference type="NCBI Taxonomy" id="320908"/>
    <lineage>
        <taxon>Eukaryota</taxon>
        <taxon>Metazoa</taxon>
        <taxon>Ecdysozoa</taxon>
        <taxon>Arthropoda</taxon>
        <taxon>Hexapoda</taxon>
        <taxon>Insecta</taxon>
        <taxon>Pterygota</taxon>
        <taxon>Neoptera</taxon>
        <taxon>Paraneoptera</taxon>
        <taxon>Hemiptera</taxon>
        <taxon>Auchenorrhyncha</taxon>
        <taxon>Membracoidea</taxon>
        <taxon>Cicadellidae</taxon>
        <taxon>Cicadellinae</taxon>
        <taxon>Proconiini</taxon>
        <taxon>Homalodisca</taxon>
    </lineage>
</organism>
<dbReference type="FunFam" id="2.40.10.10:FF:000002">
    <property type="entry name" value="Transmembrane protease serine"/>
    <property type="match status" value="1"/>
</dbReference>
<feature type="domain" description="Peptidase S1" evidence="6">
    <location>
        <begin position="1"/>
        <end position="236"/>
    </location>
</feature>
<dbReference type="GO" id="GO:0006508">
    <property type="term" value="P:proteolysis"/>
    <property type="evidence" value="ECO:0007669"/>
    <property type="project" value="UniProtKB-KW"/>
</dbReference>
<evidence type="ECO:0000256" key="4">
    <source>
        <dbReference type="ARBA" id="ARBA00024195"/>
    </source>
</evidence>
<keyword evidence="5" id="KW-0645">Protease</keyword>
<keyword evidence="2" id="KW-1015">Disulfide bond</keyword>
<keyword evidence="3" id="KW-0325">Glycoprotein</keyword>
<dbReference type="PANTHER" id="PTHR24256">
    <property type="entry name" value="TRYPTASE-RELATED"/>
    <property type="match status" value="1"/>
</dbReference>
<reference evidence="7" key="1">
    <citation type="submission" date="2015-11" db="EMBL/GenBank/DDBJ databases">
        <title>De novo transcriptome assembly of four potential Pierce s Disease insect vectors from Arizona vineyards.</title>
        <authorList>
            <person name="Tassone E.E."/>
        </authorList>
    </citation>
    <scope>NUCLEOTIDE SEQUENCE</scope>
</reference>
<dbReference type="SUPFAM" id="SSF50494">
    <property type="entry name" value="Trypsin-like serine proteases"/>
    <property type="match status" value="1"/>
</dbReference>
<dbReference type="InterPro" id="IPR043504">
    <property type="entry name" value="Peptidase_S1_PA_chymotrypsin"/>
</dbReference>
<dbReference type="InterPro" id="IPR033116">
    <property type="entry name" value="TRYPSIN_SER"/>
</dbReference>